<sequence length="299" mass="34418">MLDFEIKQETLPVIKINFDEMKAALSEKMEQYKGIIVTEEGLSTCKADQKQLAGLRNKIDTFRKDKKKEMSEPITQFESQCKELISLVEKAEQPIKNGIKIFDDKKREEKRQKALELIQESVQAHELNEKYASKLTVLDKYMNLSASVKSIKEDIEQRVYALVQEQAKEEEIIQIVKTTIENVNKEINTPIKYEDFKNLVERGYSVPEVINRINQMAEKIKLAENPPKEAPQPTAVPEPVEVPTAQYYTKPLQEPIKVDEPLYFVSFKITGNVHQTAAIGQFLRDNKIKYEVLNKGAVK</sequence>
<keyword evidence="2" id="KW-1185">Reference proteome</keyword>
<comment type="caution">
    <text evidence="1">The sequence shown here is derived from an EMBL/GenBank/DDBJ whole genome shotgun (WGS) entry which is preliminary data.</text>
</comment>
<evidence type="ECO:0000313" key="1">
    <source>
        <dbReference type="EMBL" id="MFL0251387.1"/>
    </source>
</evidence>
<reference evidence="1 2" key="1">
    <citation type="submission" date="2024-11" db="EMBL/GenBank/DDBJ databases">
        <authorList>
            <person name="Heng Y.C."/>
            <person name="Lim A.C.H."/>
            <person name="Lee J.K.Y."/>
            <person name="Kittelmann S."/>
        </authorList>
    </citation>
    <scope>NUCLEOTIDE SEQUENCE [LARGE SCALE GENOMIC DNA]</scope>
    <source>
        <strain evidence="1 2">WILCCON 0114</strain>
    </source>
</reference>
<gene>
    <name evidence="1" type="ORF">ACJDT4_13265</name>
</gene>
<dbReference type="EMBL" id="JBJIAA010000010">
    <property type="protein sequence ID" value="MFL0251387.1"/>
    <property type="molecule type" value="Genomic_DNA"/>
</dbReference>
<proteinExistence type="predicted"/>
<organism evidence="1 2">
    <name type="scientific">Clostridium neuense</name>
    <dbReference type="NCBI Taxonomy" id="1728934"/>
    <lineage>
        <taxon>Bacteria</taxon>
        <taxon>Bacillati</taxon>
        <taxon>Bacillota</taxon>
        <taxon>Clostridia</taxon>
        <taxon>Eubacteriales</taxon>
        <taxon>Clostridiaceae</taxon>
        <taxon>Clostridium</taxon>
    </lineage>
</organism>
<dbReference type="InterPro" id="IPR009785">
    <property type="entry name" value="Prophage_Lj928_Orf309"/>
</dbReference>
<dbReference type="RefSeq" id="WP_406788042.1">
    <property type="nucleotide sequence ID" value="NZ_JBJIAA010000010.1"/>
</dbReference>
<dbReference type="Pfam" id="PF07083">
    <property type="entry name" value="DUF1351"/>
    <property type="match status" value="1"/>
</dbReference>
<name>A0ABW8TGI5_9CLOT</name>
<protein>
    <submittedName>
        <fullName evidence="1">DUF1351 domain-containing protein</fullName>
    </submittedName>
</protein>
<accession>A0ABW8TGI5</accession>
<evidence type="ECO:0000313" key="2">
    <source>
        <dbReference type="Proteomes" id="UP001623592"/>
    </source>
</evidence>
<dbReference type="Proteomes" id="UP001623592">
    <property type="component" value="Unassembled WGS sequence"/>
</dbReference>